<dbReference type="GO" id="GO:0001786">
    <property type="term" value="F:phosphatidylserine binding"/>
    <property type="evidence" value="ECO:0007669"/>
    <property type="project" value="TreeGrafter"/>
</dbReference>
<dbReference type="GO" id="GO:0005509">
    <property type="term" value="F:calcium ion binding"/>
    <property type="evidence" value="ECO:0007669"/>
    <property type="project" value="TreeGrafter"/>
</dbReference>
<dbReference type="CDD" id="cd00030">
    <property type="entry name" value="C2"/>
    <property type="match status" value="1"/>
</dbReference>
<dbReference type="GO" id="GO:0005544">
    <property type="term" value="F:calcium-dependent phospholipid binding"/>
    <property type="evidence" value="ECO:0007669"/>
    <property type="project" value="TreeGrafter"/>
</dbReference>
<accession>A0AAD7Z6E8</accession>
<evidence type="ECO:0000259" key="2">
    <source>
        <dbReference type="PROSITE" id="PS50004"/>
    </source>
</evidence>
<dbReference type="PANTHER" id="PTHR10024">
    <property type="entry name" value="SYNAPTOTAGMIN"/>
    <property type="match status" value="1"/>
</dbReference>
<comment type="caution">
    <text evidence="3">The sequence shown here is derived from an EMBL/GenBank/DDBJ whole genome shotgun (WGS) entry which is preliminary data.</text>
</comment>
<organism evidence="3 4">
    <name type="scientific">Diploptera punctata</name>
    <name type="common">Pacific beetle cockroach</name>
    <dbReference type="NCBI Taxonomy" id="6984"/>
    <lineage>
        <taxon>Eukaryota</taxon>
        <taxon>Metazoa</taxon>
        <taxon>Ecdysozoa</taxon>
        <taxon>Arthropoda</taxon>
        <taxon>Hexapoda</taxon>
        <taxon>Insecta</taxon>
        <taxon>Pterygota</taxon>
        <taxon>Neoptera</taxon>
        <taxon>Polyneoptera</taxon>
        <taxon>Dictyoptera</taxon>
        <taxon>Blattodea</taxon>
        <taxon>Blaberoidea</taxon>
        <taxon>Blaberidae</taxon>
        <taxon>Diplopterinae</taxon>
        <taxon>Diploptera</taxon>
    </lineage>
</organism>
<dbReference type="InterPro" id="IPR000008">
    <property type="entry name" value="C2_dom"/>
</dbReference>
<dbReference type="Pfam" id="PF00168">
    <property type="entry name" value="C2"/>
    <property type="match status" value="1"/>
</dbReference>
<name>A0AAD7Z6E8_DIPPU</name>
<keyword evidence="4" id="KW-1185">Reference proteome</keyword>
<sequence length="212" mass="24111">MAVSAITSLKKVIGYKGNSGISNTLRNDSLDPVPTVGFRVGYKRNTNILKINVIGARHLPAKIGKTTVNGYIVKVKLYPGQEKYETDSKPESWPTYNQEFTFEITNAIPNRNKDLHEILNSGNFIVFTIYAEDHTKKKKMVIGAATWKLDYTLFQHKLHTDEYGENEELETPEIWKKTEEVSSGITGMKQKREEKNNQLEVSLRYTPGSPEE</sequence>
<dbReference type="GO" id="GO:0000149">
    <property type="term" value="F:SNARE binding"/>
    <property type="evidence" value="ECO:0007669"/>
    <property type="project" value="TreeGrafter"/>
</dbReference>
<evidence type="ECO:0000313" key="4">
    <source>
        <dbReference type="Proteomes" id="UP001233999"/>
    </source>
</evidence>
<dbReference type="GO" id="GO:0070382">
    <property type="term" value="C:exocytic vesicle"/>
    <property type="evidence" value="ECO:0007669"/>
    <property type="project" value="TreeGrafter"/>
</dbReference>
<gene>
    <name evidence="3" type="ORF">L9F63_008174</name>
</gene>
<feature type="region of interest" description="Disordered" evidence="1">
    <location>
        <begin position="180"/>
        <end position="212"/>
    </location>
</feature>
<dbReference type="PANTHER" id="PTHR10024:SF374">
    <property type="entry name" value="C2 DOMAIN-CONTAINING PROTEIN"/>
    <property type="match status" value="1"/>
</dbReference>
<feature type="non-terminal residue" evidence="3">
    <location>
        <position position="212"/>
    </location>
</feature>
<reference evidence="3" key="2">
    <citation type="submission" date="2023-05" db="EMBL/GenBank/DDBJ databases">
        <authorList>
            <person name="Fouks B."/>
        </authorList>
    </citation>
    <scope>NUCLEOTIDE SEQUENCE</scope>
    <source>
        <strain evidence="3">Stay&amp;Tobe</strain>
        <tissue evidence="3">Testes</tissue>
    </source>
</reference>
<dbReference type="GO" id="GO:0017156">
    <property type="term" value="P:calcium-ion regulated exocytosis"/>
    <property type="evidence" value="ECO:0007669"/>
    <property type="project" value="TreeGrafter"/>
</dbReference>
<dbReference type="EMBL" id="JASPKZ010010272">
    <property type="protein sequence ID" value="KAJ9574642.1"/>
    <property type="molecule type" value="Genomic_DNA"/>
</dbReference>
<evidence type="ECO:0000313" key="3">
    <source>
        <dbReference type="EMBL" id="KAJ9574642.1"/>
    </source>
</evidence>
<dbReference type="Gene3D" id="2.60.40.150">
    <property type="entry name" value="C2 domain"/>
    <property type="match status" value="1"/>
</dbReference>
<dbReference type="GO" id="GO:0030276">
    <property type="term" value="F:clathrin binding"/>
    <property type="evidence" value="ECO:0007669"/>
    <property type="project" value="TreeGrafter"/>
</dbReference>
<dbReference type="PROSITE" id="PS50004">
    <property type="entry name" value="C2"/>
    <property type="match status" value="1"/>
</dbReference>
<dbReference type="Proteomes" id="UP001233999">
    <property type="component" value="Unassembled WGS sequence"/>
</dbReference>
<protein>
    <recommendedName>
        <fullName evidence="2">C2 domain-containing protein</fullName>
    </recommendedName>
</protein>
<proteinExistence type="predicted"/>
<evidence type="ECO:0000256" key="1">
    <source>
        <dbReference type="SAM" id="MobiDB-lite"/>
    </source>
</evidence>
<dbReference type="SUPFAM" id="SSF49562">
    <property type="entry name" value="C2 domain (Calcium/lipid-binding domain, CaLB)"/>
    <property type="match status" value="1"/>
</dbReference>
<dbReference type="GO" id="GO:0005886">
    <property type="term" value="C:plasma membrane"/>
    <property type="evidence" value="ECO:0007669"/>
    <property type="project" value="TreeGrafter"/>
</dbReference>
<dbReference type="SMART" id="SM00239">
    <property type="entry name" value="C2"/>
    <property type="match status" value="1"/>
</dbReference>
<dbReference type="AlphaFoldDB" id="A0AAD7Z6E8"/>
<feature type="domain" description="C2" evidence="2">
    <location>
        <begin position="32"/>
        <end position="163"/>
    </location>
</feature>
<reference evidence="3" key="1">
    <citation type="journal article" date="2023" name="IScience">
        <title>Live-bearing cockroach genome reveals convergent evolutionary mechanisms linked to viviparity in insects and beyond.</title>
        <authorList>
            <person name="Fouks B."/>
            <person name="Harrison M.C."/>
            <person name="Mikhailova A.A."/>
            <person name="Marchal E."/>
            <person name="English S."/>
            <person name="Carruthers M."/>
            <person name="Jennings E.C."/>
            <person name="Chiamaka E.L."/>
            <person name="Frigard R.A."/>
            <person name="Pippel M."/>
            <person name="Attardo G.M."/>
            <person name="Benoit J.B."/>
            <person name="Bornberg-Bauer E."/>
            <person name="Tobe S.S."/>
        </authorList>
    </citation>
    <scope>NUCLEOTIDE SEQUENCE</scope>
    <source>
        <strain evidence="3">Stay&amp;Tobe</strain>
    </source>
</reference>
<dbReference type="InterPro" id="IPR035892">
    <property type="entry name" value="C2_domain_sf"/>
</dbReference>